<organism evidence="2 3">
    <name type="scientific">Spinactinospora alkalitolerans</name>
    <dbReference type="NCBI Taxonomy" id="687207"/>
    <lineage>
        <taxon>Bacteria</taxon>
        <taxon>Bacillati</taxon>
        <taxon>Actinomycetota</taxon>
        <taxon>Actinomycetes</taxon>
        <taxon>Streptosporangiales</taxon>
        <taxon>Nocardiopsidaceae</taxon>
        <taxon>Spinactinospora</taxon>
    </lineage>
</organism>
<name>A0A852TR20_9ACTN</name>
<keyword evidence="3" id="KW-1185">Reference proteome</keyword>
<evidence type="ECO:0000313" key="3">
    <source>
        <dbReference type="Proteomes" id="UP000589036"/>
    </source>
</evidence>
<evidence type="ECO:0000256" key="1">
    <source>
        <dbReference type="SAM" id="Phobius"/>
    </source>
</evidence>
<dbReference type="Pfam" id="PF10724">
    <property type="entry name" value="DUF2516"/>
    <property type="match status" value="1"/>
</dbReference>
<dbReference type="EMBL" id="JACCCC010000001">
    <property type="protein sequence ID" value="NYE45123.1"/>
    <property type="molecule type" value="Genomic_DNA"/>
</dbReference>
<evidence type="ECO:0008006" key="4">
    <source>
        <dbReference type="Google" id="ProtNLM"/>
    </source>
</evidence>
<sequence>MLVVVAMSFFTLLWKVIYLAIFVTTLYALVEAARTPAQAFPAMDKQTKGLWVGLLGVGALLSLSAVFGYGAFLTILSLVAALIYLLDVRPAVRSIGRPGDGPYGRW</sequence>
<proteinExistence type="predicted"/>
<dbReference type="AlphaFoldDB" id="A0A852TR20"/>
<dbReference type="Proteomes" id="UP000589036">
    <property type="component" value="Unassembled WGS sequence"/>
</dbReference>
<accession>A0A852TR20</accession>
<dbReference type="InterPro" id="IPR019662">
    <property type="entry name" value="DUF2516"/>
</dbReference>
<feature type="transmembrane region" description="Helical" evidence="1">
    <location>
        <begin position="51"/>
        <end position="84"/>
    </location>
</feature>
<keyword evidence="1" id="KW-1133">Transmembrane helix</keyword>
<comment type="caution">
    <text evidence="2">The sequence shown here is derived from an EMBL/GenBank/DDBJ whole genome shotgun (WGS) entry which is preliminary data.</text>
</comment>
<keyword evidence="1" id="KW-0812">Transmembrane</keyword>
<reference evidence="2 3" key="1">
    <citation type="submission" date="2020-07" db="EMBL/GenBank/DDBJ databases">
        <title>Sequencing the genomes of 1000 actinobacteria strains.</title>
        <authorList>
            <person name="Klenk H.-P."/>
        </authorList>
    </citation>
    <scope>NUCLEOTIDE SEQUENCE [LARGE SCALE GENOMIC DNA]</scope>
    <source>
        <strain evidence="2 3">CXB654</strain>
    </source>
</reference>
<gene>
    <name evidence="2" type="ORF">HDA32_000243</name>
</gene>
<feature type="transmembrane region" description="Helical" evidence="1">
    <location>
        <begin position="12"/>
        <end position="30"/>
    </location>
</feature>
<keyword evidence="1" id="KW-0472">Membrane</keyword>
<protein>
    <recommendedName>
        <fullName evidence="4">DUF2516 family protein</fullName>
    </recommendedName>
</protein>
<evidence type="ECO:0000313" key="2">
    <source>
        <dbReference type="EMBL" id="NYE45123.1"/>
    </source>
</evidence>